<organism evidence="2 3">
    <name type="scientific">Gordonia terrae C-6</name>
    <dbReference type="NCBI Taxonomy" id="1316928"/>
    <lineage>
        <taxon>Bacteria</taxon>
        <taxon>Bacillati</taxon>
        <taxon>Actinomycetota</taxon>
        <taxon>Actinomycetes</taxon>
        <taxon>Mycobacteriales</taxon>
        <taxon>Gordoniaceae</taxon>
        <taxon>Gordonia</taxon>
    </lineage>
</organism>
<dbReference type="SMART" id="SM00271">
    <property type="entry name" value="DnaJ"/>
    <property type="match status" value="1"/>
</dbReference>
<evidence type="ECO:0000259" key="1">
    <source>
        <dbReference type="PROSITE" id="PS50076"/>
    </source>
</evidence>
<dbReference type="EMBL" id="AQPW01000004">
    <property type="protein sequence ID" value="EON33793.1"/>
    <property type="molecule type" value="Genomic_DNA"/>
</dbReference>
<dbReference type="CDD" id="cd06257">
    <property type="entry name" value="DnaJ"/>
    <property type="match status" value="1"/>
</dbReference>
<dbReference type="InterPro" id="IPR036869">
    <property type="entry name" value="J_dom_sf"/>
</dbReference>
<reference evidence="2 3" key="1">
    <citation type="journal article" date="2013" name="Genome Announc.">
        <title>Draft Genome Sequence of a Benzothiophene-Desulfurizing Bacterium, Gordona terrae Strain C-6.</title>
        <authorList>
            <person name="Wang W."/>
            <person name="Ma T."/>
            <person name="Ren Y."/>
            <person name="Li G."/>
        </authorList>
    </citation>
    <scope>NUCLEOTIDE SEQUENCE [LARGE SCALE GENOMIC DNA]</scope>
    <source>
        <strain evidence="2 3">C-6</strain>
    </source>
</reference>
<accession>R7YCR8</accession>
<name>R7YCR8_9ACTN</name>
<gene>
    <name evidence="2" type="ORF">GTC6_05482</name>
</gene>
<protein>
    <submittedName>
        <fullName evidence="2">Heat shock protein DnaJ domain-containing protein</fullName>
    </submittedName>
</protein>
<dbReference type="AlphaFoldDB" id="R7YCR8"/>
<keyword evidence="2" id="KW-0346">Stress response</keyword>
<proteinExistence type="predicted"/>
<dbReference type="Proteomes" id="UP000013569">
    <property type="component" value="Unassembled WGS sequence"/>
</dbReference>
<dbReference type="SUPFAM" id="SSF46565">
    <property type="entry name" value="Chaperone J-domain"/>
    <property type="match status" value="1"/>
</dbReference>
<dbReference type="Pfam" id="PF00226">
    <property type="entry name" value="DnaJ"/>
    <property type="match status" value="1"/>
</dbReference>
<dbReference type="PROSITE" id="PS50076">
    <property type="entry name" value="DNAJ_2"/>
    <property type="match status" value="1"/>
</dbReference>
<evidence type="ECO:0000313" key="3">
    <source>
        <dbReference type="Proteomes" id="UP000013569"/>
    </source>
</evidence>
<feature type="domain" description="J" evidence="1">
    <location>
        <begin position="113"/>
        <end position="166"/>
    </location>
</feature>
<evidence type="ECO:0000313" key="2">
    <source>
        <dbReference type="EMBL" id="EON33793.1"/>
    </source>
</evidence>
<dbReference type="Gene3D" id="1.10.287.110">
    <property type="entry name" value="DnaJ domain"/>
    <property type="match status" value="1"/>
</dbReference>
<dbReference type="InterPro" id="IPR001623">
    <property type="entry name" value="DnaJ_domain"/>
</dbReference>
<sequence>MRTELLRQLRLLKATDVVISSNLRLRQDGFPYSGQRQPEDTGIAVYFKLNGEDQCIPCDKWTTVEHNLRAIILTIEALRGLDRWGAKEMVHAAFRGFKALPAEAIVTPFTAKPWHEVLEVSPTASPETIKAAYRAQLKKHHPDHGGREADLIAVQRAYEQATGGGS</sequence>
<dbReference type="PATRIC" id="fig|1316928.3.peg.1099"/>
<comment type="caution">
    <text evidence="2">The sequence shown here is derived from an EMBL/GenBank/DDBJ whole genome shotgun (WGS) entry which is preliminary data.</text>
</comment>